<sequence>MHKINLVLYTSDQSYADYFSNYIRNPENGMRFSAKIYTDSEAFHKHIRNQKQHILLTDMQVTEEDGANFDMVIRLSEGQEMTQEEAGIFKYQPLKESLSQVMAIYFEANDKISTLMNKKQKEKVVSFYSGSAGSGKTLASLCLAKYLTQQGKRTFYLNLEQLHSTYLFFQEEKASSVEVFYYLKNNINKLVAKVESLKSTDSLTNIDYFSLPVLPEEMEHITGEEVELLIQALKDSQSYDYIIVDLDDSLHERNQAAMRVSDEVVWLLSSDQNSFARSQYKLNQSILDKHIDNNKLHFVLNKVGARPFAGFNNYNFSIEIHIPFHSHWLLENEQTKMLEDTIIGEKLFQSVAEEIDINMEVSLVEG</sequence>
<organism evidence="2 3">
    <name type="scientific">Oceanobacillus sojae</name>
    <dbReference type="NCBI Taxonomy" id="582851"/>
    <lineage>
        <taxon>Bacteria</taxon>
        <taxon>Bacillati</taxon>
        <taxon>Bacillota</taxon>
        <taxon>Bacilli</taxon>
        <taxon>Bacillales</taxon>
        <taxon>Bacillaceae</taxon>
        <taxon>Oceanobacillus</taxon>
    </lineage>
</organism>
<reference evidence="2 3" key="1">
    <citation type="submission" date="2019-07" db="EMBL/GenBank/DDBJ databases">
        <title>Whole genome shotgun sequence of Oceanobacillus sojae NBRC 105379.</title>
        <authorList>
            <person name="Hosoyama A."/>
            <person name="Uohara A."/>
            <person name="Ohji S."/>
            <person name="Ichikawa N."/>
        </authorList>
    </citation>
    <scope>NUCLEOTIDE SEQUENCE [LARGE SCALE GENOMIC DNA]</scope>
    <source>
        <strain evidence="2 3">NBRC 105379</strain>
    </source>
</reference>
<dbReference type="OrthoDB" id="3035369at2"/>
<dbReference type="Gene3D" id="3.40.50.10850">
    <property type="entry name" value="Ntrc-like two-domain protein"/>
    <property type="match status" value="1"/>
</dbReference>
<dbReference type="InterPro" id="IPR050678">
    <property type="entry name" value="DNA_Partitioning_ATPase"/>
</dbReference>
<dbReference type="Proteomes" id="UP000321558">
    <property type="component" value="Unassembled WGS sequence"/>
</dbReference>
<dbReference type="PANTHER" id="PTHR13696:SF52">
    <property type="entry name" value="PARA FAMILY PROTEIN CT_582"/>
    <property type="match status" value="1"/>
</dbReference>
<name>A0A511ZLN4_9BACI</name>
<gene>
    <name evidence="2" type="ORF">OSO01_31040</name>
</gene>
<keyword evidence="3" id="KW-1185">Reference proteome</keyword>
<accession>A0A511ZLN4</accession>
<comment type="caution">
    <text evidence="2">The sequence shown here is derived from an EMBL/GenBank/DDBJ whole genome shotgun (WGS) entry which is preliminary data.</text>
</comment>
<dbReference type="STRING" id="582851.GCA_900162665_01880"/>
<dbReference type="Pfam" id="PF13614">
    <property type="entry name" value="AAA_31"/>
    <property type="match status" value="1"/>
</dbReference>
<dbReference type="SUPFAM" id="SSF52540">
    <property type="entry name" value="P-loop containing nucleoside triphosphate hydrolases"/>
    <property type="match status" value="1"/>
</dbReference>
<evidence type="ECO:0000313" key="2">
    <source>
        <dbReference type="EMBL" id="GEN88365.1"/>
    </source>
</evidence>
<dbReference type="Gene3D" id="3.40.50.300">
    <property type="entry name" value="P-loop containing nucleotide triphosphate hydrolases"/>
    <property type="match status" value="1"/>
</dbReference>
<dbReference type="InterPro" id="IPR025669">
    <property type="entry name" value="AAA_dom"/>
</dbReference>
<dbReference type="EMBL" id="BJYM01000013">
    <property type="protein sequence ID" value="GEN88365.1"/>
    <property type="molecule type" value="Genomic_DNA"/>
</dbReference>
<dbReference type="AlphaFoldDB" id="A0A511ZLN4"/>
<feature type="domain" description="AAA" evidence="1">
    <location>
        <begin position="123"/>
        <end position="271"/>
    </location>
</feature>
<dbReference type="RefSeq" id="WP_147211323.1">
    <property type="nucleotide sequence ID" value="NZ_BJYM01000013.1"/>
</dbReference>
<dbReference type="PANTHER" id="PTHR13696">
    <property type="entry name" value="P-LOOP CONTAINING NUCLEOSIDE TRIPHOSPHATE HYDROLASE"/>
    <property type="match status" value="1"/>
</dbReference>
<proteinExistence type="predicted"/>
<protein>
    <recommendedName>
        <fullName evidence="1">AAA domain-containing protein</fullName>
    </recommendedName>
</protein>
<dbReference type="InterPro" id="IPR027417">
    <property type="entry name" value="P-loop_NTPase"/>
</dbReference>
<evidence type="ECO:0000313" key="3">
    <source>
        <dbReference type="Proteomes" id="UP000321558"/>
    </source>
</evidence>
<evidence type="ECO:0000259" key="1">
    <source>
        <dbReference type="Pfam" id="PF13614"/>
    </source>
</evidence>